<dbReference type="PANTHER" id="PTHR36326">
    <property type="entry name" value="PROTEIN POLLENLESS 3-LIKE 2"/>
    <property type="match status" value="1"/>
</dbReference>
<dbReference type="SUPFAM" id="SSF48452">
    <property type="entry name" value="TPR-like"/>
    <property type="match status" value="1"/>
</dbReference>
<keyword evidence="3" id="KW-0802">TPR repeat</keyword>
<dbReference type="AlphaFoldDB" id="A0AAW2WB10"/>
<name>A0AAW2WB10_SESRA</name>
<evidence type="ECO:0000256" key="3">
    <source>
        <dbReference type="ARBA" id="ARBA00022803"/>
    </source>
</evidence>
<keyword evidence="4" id="KW-0175">Coiled coil</keyword>
<reference evidence="7" key="1">
    <citation type="submission" date="2020-06" db="EMBL/GenBank/DDBJ databases">
        <authorList>
            <person name="Li T."/>
            <person name="Hu X."/>
            <person name="Zhang T."/>
            <person name="Song X."/>
            <person name="Zhang H."/>
            <person name="Dai N."/>
            <person name="Sheng W."/>
            <person name="Hou X."/>
            <person name="Wei L."/>
        </authorList>
    </citation>
    <scope>NUCLEOTIDE SEQUENCE</scope>
    <source>
        <strain evidence="7">G02</strain>
        <tissue evidence="7">Leaf</tissue>
    </source>
</reference>
<keyword evidence="5" id="KW-0539">Nucleus</keyword>
<sequence length="337" mass="38512">MESGVKNYNSSSSTTLTTSSSQQKKSEKDSNLFHVIHKVPSGDGPYVRAKHAQLVEKDPETAIVWFWKAINSGDRVDSALKDMAVVMKQLDRTEEAIEAVKSFRALCSRHAQESLDNVLIDLYKKCGKVDEQIVLLKHKLKMIYLGEAFNGKPTKTARSHGKKFQVSITQETSRILFSHEIRDATENTVPLNYLYHDDLNQGNLGWAYMQKSNFIAAEVVYRKAQMIDPDANKALNLCQCLIKQARYEEANLVLQDVLQYRLPGSDDLRSRNRAEELWFELESQQHTGPWLASLPGLNAEDDFVEALERVMNKWAPTRSRRLPIFEEISQYRDQLAC</sequence>
<dbReference type="Gene3D" id="1.25.40.10">
    <property type="entry name" value="Tetratricopeptide repeat domain"/>
    <property type="match status" value="1"/>
</dbReference>
<evidence type="ECO:0000256" key="4">
    <source>
        <dbReference type="ARBA" id="ARBA00023054"/>
    </source>
</evidence>
<evidence type="ECO:0000256" key="6">
    <source>
        <dbReference type="SAM" id="MobiDB-lite"/>
    </source>
</evidence>
<protein>
    <submittedName>
        <fullName evidence="7">Protein SULFUR DEFICIENCY-INDUCED 1</fullName>
    </submittedName>
</protein>
<dbReference type="PANTHER" id="PTHR36326:SF14">
    <property type="entry name" value="PROTEIN SULFUR DEFICIENCY-INDUCED 1"/>
    <property type="match status" value="1"/>
</dbReference>
<evidence type="ECO:0000256" key="1">
    <source>
        <dbReference type="ARBA" id="ARBA00004123"/>
    </source>
</evidence>
<evidence type="ECO:0000256" key="2">
    <source>
        <dbReference type="ARBA" id="ARBA00022737"/>
    </source>
</evidence>
<dbReference type="GO" id="GO:0005634">
    <property type="term" value="C:nucleus"/>
    <property type="evidence" value="ECO:0007669"/>
    <property type="project" value="UniProtKB-SubCell"/>
</dbReference>
<feature type="compositionally biased region" description="Low complexity" evidence="6">
    <location>
        <begin position="10"/>
        <end position="23"/>
    </location>
</feature>
<feature type="region of interest" description="Disordered" evidence="6">
    <location>
        <begin position="1"/>
        <end position="31"/>
    </location>
</feature>
<comment type="caution">
    <text evidence="7">The sequence shown here is derived from an EMBL/GenBank/DDBJ whole genome shotgun (WGS) entry which is preliminary data.</text>
</comment>
<dbReference type="InterPro" id="IPR011990">
    <property type="entry name" value="TPR-like_helical_dom_sf"/>
</dbReference>
<keyword evidence="2" id="KW-0677">Repeat</keyword>
<accession>A0AAW2WB10</accession>
<comment type="subcellular location">
    <subcellularLocation>
        <location evidence="1">Nucleus</location>
    </subcellularLocation>
</comment>
<organism evidence="7">
    <name type="scientific">Sesamum radiatum</name>
    <name type="common">Black benniseed</name>
    <dbReference type="NCBI Taxonomy" id="300843"/>
    <lineage>
        <taxon>Eukaryota</taxon>
        <taxon>Viridiplantae</taxon>
        <taxon>Streptophyta</taxon>
        <taxon>Embryophyta</taxon>
        <taxon>Tracheophyta</taxon>
        <taxon>Spermatophyta</taxon>
        <taxon>Magnoliopsida</taxon>
        <taxon>eudicotyledons</taxon>
        <taxon>Gunneridae</taxon>
        <taxon>Pentapetalae</taxon>
        <taxon>asterids</taxon>
        <taxon>lamiids</taxon>
        <taxon>Lamiales</taxon>
        <taxon>Pedaliaceae</taxon>
        <taxon>Sesamum</taxon>
    </lineage>
</organism>
<dbReference type="EMBL" id="JACGWJ010000002">
    <property type="protein sequence ID" value="KAL0437276.1"/>
    <property type="molecule type" value="Genomic_DNA"/>
</dbReference>
<dbReference type="InterPro" id="IPR044961">
    <property type="entry name" value="MS5/SDI1"/>
</dbReference>
<gene>
    <name evidence="7" type="ORF">Sradi_0435500</name>
</gene>
<proteinExistence type="predicted"/>
<evidence type="ECO:0000313" key="7">
    <source>
        <dbReference type="EMBL" id="KAL0437276.1"/>
    </source>
</evidence>
<reference evidence="7" key="2">
    <citation type="journal article" date="2024" name="Plant">
        <title>Genomic evolution and insights into agronomic trait innovations of Sesamum species.</title>
        <authorList>
            <person name="Miao H."/>
            <person name="Wang L."/>
            <person name="Qu L."/>
            <person name="Liu H."/>
            <person name="Sun Y."/>
            <person name="Le M."/>
            <person name="Wang Q."/>
            <person name="Wei S."/>
            <person name="Zheng Y."/>
            <person name="Lin W."/>
            <person name="Duan Y."/>
            <person name="Cao H."/>
            <person name="Xiong S."/>
            <person name="Wang X."/>
            <person name="Wei L."/>
            <person name="Li C."/>
            <person name="Ma Q."/>
            <person name="Ju M."/>
            <person name="Zhao R."/>
            <person name="Li G."/>
            <person name="Mu C."/>
            <person name="Tian Q."/>
            <person name="Mei H."/>
            <person name="Zhang T."/>
            <person name="Gao T."/>
            <person name="Zhang H."/>
        </authorList>
    </citation>
    <scope>NUCLEOTIDE SEQUENCE</scope>
    <source>
        <strain evidence="7">G02</strain>
    </source>
</reference>
<evidence type="ECO:0000256" key="5">
    <source>
        <dbReference type="ARBA" id="ARBA00023242"/>
    </source>
</evidence>